<dbReference type="OrthoDB" id="730183at2759"/>
<gene>
    <name evidence="1" type="ORF">E2562_036096</name>
</gene>
<sequence length="75" mass="8994">MVFLAEGFVTSFGYEQNPEEWPILRRWDVPWEWQTVVLTMVGCGVRRKIQQKPLSNELIRPLDINKYDPWDLPNF</sequence>
<evidence type="ECO:0000313" key="1">
    <source>
        <dbReference type="EMBL" id="KAF0915398.1"/>
    </source>
</evidence>
<evidence type="ECO:0000313" key="2">
    <source>
        <dbReference type="Proteomes" id="UP000479710"/>
    </source>
</evidence>
<dbReference type="Proteomes" id="UP000479710">
    <property type="component" value="Unassembled WGS sequence"/>
</dbReference>
<protein>
    <submittedName>
        <fullName evidence="1">Uncharacterized protein</fullName>
    </submittedName>
</protein>
<dbReference type="AlphaFoldDB" id="A0A6G1DS03"/>
<accession>A0A6G1DS03</accession>
<keyword evidence="2" id="KW-1185">Reference proteome</keyword>
<proteinExistence type="predicted"/>
<dbReference type="EMBL" id="SPHZ02000006">
    <property type="protein sequence ID" value="KAF0915398.1"/>
    <property type="molecule type" value="Genomic_DNA"/>
</dbReference>
<comment type="caution">
    <text evidence="1">The sequence shown here is derived from an EMBL/GenBank/DDBJ whole genome shotgun (WGS) entry which is preliminary data.</text>
</comment>
<name>A0A6G1DS03_9ORYZ</name>
<reference evidence="1 2" key="1">
    <citation type="submission" date="2019-11" db="EMBL/GenBank/DDBJ databases">
        <title>Whole genome sequence of Oryza granulata.</title>
        <authorList>
            <person name="Li W."/>
        </authorList>
    </citation>
    <scope>NUCLEOTIDE SEQUENCE [LARGE SCALE GENOMIC DNA]</scope>
    <source>
        <strain evidence="2">cv. Menghai</strain>
        <tissue evidence="1">Leaf</tissue>
    </source>
</reference>
<organism evidence="1 2">
    <name type="scientific">Oryza meyeriana var. granulata</name>
    <dbReference type="NCBI Taxonomy" id="110450"/>
    <lineage>
        <taxon>Eukaryota</taxon>
        <taxon>Viridiplantae</taxon>
        <taxon>Streptophyta</taxon>
        <taxon>Embryophyta</taxon>
        <taxon>Tracheophyta</taxon>
        <taxon>Spermatophyta</taxon>
        <taxon>Magnoliopsida</taxon>
        <taxon>Liliopsida</taxon>
        <taxon>Poales</taxon>
        <taxon>Poaceae</taxon>
        <taxon>BOP clade</taxon>
        <taxon>Oryzoideae</taxon>
        <taxon>Oryzeae</taxon>
        <taxon>Oryzinae</taxon>
        <taxon>Oryza</taxon>
        <taxon>Oryza meyeriana</taxon>
    </lineage>
</organism>